<dbReference type="InterPro" id="IPR029119">
    <property type="entry name" value="MutY_C"/>
</dbReference>
<dbReference type="InterPro" id="IPR015797">
    <property type="entry name" value="NUDIX_hydrolase-like_dom_sf"/>
</dbReference>
<dbReference type="GO" id="GO:0035539">
    <property type="term" value="F:8-oxo-7,8-dihydrodeoxyguanosine triphosphate pyrophosphatase activity"/>
    <property type="evidence" value="ECO:0007669"/>
    <property type="project" value="UniProtKB-EC"/>
</dbReference>
<dbReference type="InterPro" id="IPR036206">
    <property type="entry name" value="ThiamineP_synth_sf"/>
</dbReference>
<dbReference type="InterPro" id="IPR003561">
    <property type="entry name" value="Mutator_MutT"/>
</dbReference>
<evidence type="ECO:0000256" key="1">
    <source>
        <dbReference type="ARBA" id="ARBA00001946"/>
    </source>
</evidence>
<dbReference type="InterPro" id="IPR047127">
    <property type="entry name" value="MutT-like"/>
</dbReference>
<dbReference type="InterPro" id="IPR013785">
    <property type="entry name" value="Aldolase_TIM"/>
</dbReference>
<dbReference type="PROSITE" id="PS51462">
    <property type="entry name" value="NUDIX"/>
    <property type="match status" value="1"/>
</dbReference>
<dbReference type="AlphaFoldDB" id="A0A450VDC3"/>
<dbReference type="Pfam" id="PF02581">
    <property type="entry name" value="TMP-TENI"/>
    <property type="match status" value="2"/>
</dbReference>
<evidence type="ECO:0000256" key="14">
    <source>
        <dbReference type="ARBA" id="ARBA00041592"/>
    </source>
</evidence>
<feature type="binding site" evidence="17">
    <location>
        <position position="57"/>
    </location>
    <ligand>
        <name>8-oxo-dGTP</name>
        <dbReference type="ChEBI" id="CHEBI:77896"/>
    </ligand>
</feature>
<dbReference type="InterPro" id="IPR020476">
    <property type="entry name" value="Nudix_hydrolase"/>
</dbReference>
<feature type="binding site" evidence="17">
    <location>
        <position position="150"/>
    </location>
    <ligand>
        <name>8-oxo-dGTP</name>
        <dbReference type="ChEBI" id="CHEBI:77896"/>
    </ligand>
</feature>
<dbReference type="EC" id="3.6.1.55" evidence="12"/>
<evidence type="ECO:0000259" key="19">
    <source>
        <dbReference type="PROSITE" id="PS51462"/>
    </source>
</evidence>
<evidence type="ECO:0000256" key="18">
    <source>
        <dbReference type="PIRSR" id="PIRSR603561-2"/>
    </source>
</evidence>
<dbReference type="SUPFAM" id="SSF51391">
    <property type="entry name" value="Thiamin phosphate synthase"/>
    <property type="match status" value="1"/>
</dbReference>
<dbReference type="EMBL" id="CAADFJ010000273">
    <property type="protein sequence ID" value="VFK05449.1"/>
    <property type="molecule type" value="Genomic_DNA"/>
</dbReference>
<dbReference type="NCBIfam" id="TIGR00586">
    <property type="entry name" value="mutt"/>
    <property type="match status" value="1"/>
</dbReference>
<keyword evidence="6" id="KW-0227">DNA damage</keyword>
<keyword evidence="7" id="KW-0378">Hydrolase</keyword>
<keyword evidence="9" id="KW-0234">DNA repair</keyword>
<evidence type="ECO:0000313" key="21">
    <source>
        <dbReference type="EMBL" id="VFK02803.1"/>
    </source>
</evidence>
<feature type="binding site" evidence="18">
    <location>
        <position position="86"/>
    </location>
    <ligand>
        <name>Mg(2+)</name>
        <dbReference type="ChEBI" id="CHEBI:18420"/>
    </ligand>
</feature>
<keyword evidence="3" id="KW-0515">Mutator protein</keyword>
<dbReference type="InterPro" id="IPR020084">
    <property type="entry name" value="NUDIX_hydrolase_CS"/>
</dbReference>
<evidence type="ECO:0000256" key="9">
    <source>
        <dbReference type="ARBA" id="ARBA00023204"/>
    </source>
</evidence>
<evidence type="ECO:0000256" key="4">
    <source>
        <dbReference type="ARBA" id="ARBA00022705"/>
    </source>
</evidence>
<dbReference type="EMBL" id="CAADFG010000283">
    <property type="protein sequence ID" value="VFK02718.1"/>
    <property type="molecule type" value="Genomic_DNA"/>
</dbReference>
<proteinExistence type="inferred from homology"/>
<evidence type="ECO:0000313" key="22">
    <source>
        <dbReference type="EMBL" id="VFK05449.1"/>
    </source>
</evidence>
<dbReference type="EMBL" id="CAADFI010000305">
    <property type="protein sequence ID" value="VFK02803.1"/>
    <property type="molecule type" value="Genomic_DNA"/>
</dbReference>
<dbReference type="GO" id="GO:0046872">
    <property type="term" value="F:metal ion binding"/>
    <property type="evidence" value="ECO:0007669"/>
    <property type="project" value="UniProtKB-KW"/>
</dbReference>
<evidence type="ECO:0000256" key="12">
    <source>
        <dbReference type="ARBA" id="ARBA00038905"/>
    </source>
</evidence>
<evidence type="ECO:0000256" key="5">
    <source>
        <dbReference type="ARBA" id="ARBA00022723"/>
    </source>
</evidence>
<comment type="cofactor">
    <cofactor evidence="1 18">
        <name>Mg(2+)</name>
        <dbReference type="ChEBI" id="CHEBI:18420"/>
    </cofactor>
</comment>
<feature type="binding site" evidence="17">
    <location>
        <position position="52"/>
    </location>
    <ligand>
        <name>8-oxo-dGTP</name>
        <dbReference type="ChEBI" id="CHEBI:77896"/>
    </ligand>
</feature>
<sequence length="381" mass="41354">MSHHSKQEDIAFYAPHYTAKQPGIRHPSPPSALPIAVAVLSNPQGEVLISRRRPDAHQGGLWEFPGGKVEPGEGVYAALCRELQEEIGITVESARPLIRVPHDYGERRVLLDVWRVTRWSGAPQGREGQAIAWVPPSLEALRAYPFPGANLPIITAAHLPETYLITPEPDWGDTDRFLGALETALARGIRLVQFRARPPDADGPGSGAYRRLAEAVLALCRDRGARCLLNGEPALARAMGMDGVHLTRRRLLSADAATLRRAVETPFHNRQGLTDAQAHGRRTSPRAAHFLMGASCHDRAELQRASRLGVHFAVLAPVKATKTHPGAEPLGWGRFAELTQESTLPVYALGGVSPGEMETAWRQGGQGIAAIRALWPETVGG</sequence>
<keyword evidence="4" id="KW-0235">DNA replication</keyword>
<evidence type="ECO:0000256" key="11">
    <source>
        <dbReference type="ARBA" id="ARBA00036904"/>
    </source>
</evidence>
<feature type="binding site" evidence="17">
    <location>
        <begin position="63"/>
        <end position="66"/>
    </location>
    <ligand>
        <name>8-oxo-dGTP</name>
        <dbReference type="ChEBI" id="CHEBI:77896"/>
    </ligand>
</feature>
<dbReference type="InterPro" id="IPR022998">
    <property type="entry name" value="ThiamineP_synth_TenI"/>
</dbReference>
<dbReference type="SUPFAM" id="SSF55811">
    <property type="entry name" value="Nudix"/>
    <property type="match status" value="1"/>
</dbReference>
<comment type="catalytic activity">
    <reaction evidence="10">
        <text>8-oxo-dGTP + H2O = 8-oxo-dGMP + diphosphate + H(+)</text>
        <dbReference type="Rhea" id="RHEA:31575"/>
        <dbReference type="ChEBI" id="CHEBI:15377"/>
        <dbReference type="ChEBI" id="CHEBI:15378"/>
        <dbReference type="ChEBI" id="CHEBI:33019"/>
        <dbReference type="ChEBI" id="CHEBI:63224"/>
        <dbReference type="ChEBI" id="CHEBI:77896"/>
        <dbReference type="EC" id="3.6.1.55"/>
    </reaction>
</comment>
<dbReference type="PANTHER" id="PTHR47707:SF1">
    <property type="entry name" value="NUDIX HYDROLASE FAMILY PROTEIN"/>
    <property type="match status" value="1"/>
</dbReference>
<keyword evidence="5 18" id="KW-0479">Metal-binding</keyword>
<evidence type="ECO:0000313" key="20">
    <source>
        <dbReference type="EMBL" id="VFK02718.1"/>
    </source>
</evidence>
<feature type="binding site" evidence="18">
    <location>
        <position position="66"/>
    </location>
    <ligand>
        <name>Mg(2+)</name>
        <dbReference type="ChEBI" id="CHEBI:18420"/>
    </ligand>
</feature>
<evidence type="ECO:0000256" key="13">
    <source>
        <dbReference type="ARBA" id="ARBA00040794"/>
    </source>
</evidence>
<dbReference type="PROSITE" id="PS00893">
    <property type="entry name" value="NUDIX_BOX"/>
    <property type="match status" value="1"/>
</dbReference>
<dbReference type="GO" id="GO:0044716">
    <property type="term" value="F:8-oxo-GDP phosphatase activity"/>
    <property type="evidence" value="ECO:0007669"/>
    <property type="project" value="TreeGrafter"/>
</dbReference>
<comment type="catalytic activity">
    <reaction evidence="11">
        <text>8-oxo-GTP + H2O = 8-oxo-GMP + diphosphate + H(+)</text>
        <dbReference type="Rhea" id="RHEA:67616"/>
        <dbReference type="ChEBI" id="CHEBI:15377"/>
        <dbReference type="ChEBI" id="CHEBI:15378"/>
        <dbReference type="ChEBI" id="CHEBI:33019"/>
        <dbReference type="ChEBI" id="CHEBI:143553"/>
        <dbReference type="ChEBI" id="CHEBI:145694"/>
    </reaction>
</comment>
<evidence type="ECO:0000256" key="8">
    <source>
        <dbReference type="ARBA" id="ARBA00022842"/>
    </source>
</evidence>
<dbReference type="InterPro" id="IPR000086">
    <property type="entry name" value="NUDIX_hydrolase_dom"/>
</dbReference>
<evidence type="ECO:0000256" key="2">
    <source>
        <dbReference type="ARBA" id="ARBA00005582"/>
    </source>
</evidence>
<evidence type="ECO:0000256" key="3">
    <source>
        <dbReference type="ARBA" id="ARBA00022457"/>
    </source>
</evidence>
<dbReference type="GO" id="GO:0006281">
    <property type="term" value="P:DNA repair"/>
    <property type="evidence" value="ECO:0007669"/>
    <property type="project" value="UniProtKB-KW"/>
</dbReference>
<feature type="domain" description="Nudix hydrolase" evidence="19">
    <location>
        <begin position="30"/>
        <end position="156"/>
    </location>
</feature>
<dbReference type="GO" id="GO:0009228">
    <property type="term" value="P:thiamine biosynthetic process"/>
    <property type="evidence" value="ECO:0007669"/>
    <property type="project" value="UniProtKB-KW"/>
</dbReference>
<dbReference type="FunFam" id="3.90.79.10:FF:000014">
    <property type="entry name" value="8-oxo-dGTP diphosphatase MutT"/>
    <property type="match status" value="1"/>
</dbReference>
<dbReference type="CDD" id="cd00564">
    <property type="entry name" value="TMP_TenI"/>
    <property type="match status" value="1"/>
</dbReference>
<comment type="similarity">
    <text evidence="2">Belongs to the Nudix hydrolase family.</text>
</comment>
<dbReference type="GO" id="GO:0008413">
    <property type="term" value="F:8-oxo-7,8-dihydroguanosine triphosphate pyrophosphatase activity"/>
    <property type="evidence" value="ECO:0007669"/>
    <property type="project" value="InterPro"/>
</dbReference>
<accession>A0A450VDC3</accession>
<evidence type="ECO:0000256" key="17">
    <source>
        <dbReference type="PIRSR" id="PIRSR603561-1"/>
    </source>
</evidence>
<organism evidence="21">
    <name type="scientific">Candidatus Kentrum eta</name>
    <dbReference type="NCBI Taxonomy" id="2126337"/>
    <lineage>
        <taxon>Bacteria</taxon>
        <taxon>Pseudomonadati</taxon>
        <taxon>Pseudomonadota</taxon>
        <taxon>Gammaproteobacteria</taxon>
        <taxon>Candidatus Kentrum</taxon>
    </lineage>
</organism>
<dbReference type="Pfam" id="PF14815">
    <property type="entry name" value="NUDIX_4"/>
    <property type="match status" value="1"/>
</dbReference>
<dbReference type="GO" id="GO:0006260">
    <property type="term" value="P:DNA replication"/>
    <property type="evidence" value="ECO:0007669"/>
    <property type="project" value="UniProtKB-KW"/>
</dbReference>
<evidence type="ECO:0000256" key="7">
    <source>
        <dbReference type="ARBA" id="ARBA00022801"/>
    </source>
</evidence>
<evidence type="ECO:0000256" key="16">
    <source>
        <dbReference type="ARBA" id="ARBA00042798"/>
    </source>
</evidence>
<keyword evidence="8 18" id="KW-0460">Magnesium</keyword>
<dbReference type="PRINTS" id="PR00502">
    <property type="entry name" value="NUDIXFAMILY"/>
</dbReference>
<dbReference type="GO" id="GO:0044715">
    <property type="term" value="F:8-oxo-dGDP phosphatase activity"/>
    <property type="evidence" value="ECO:0007669"/>
    <property type="project" value="TreeGrafter"/>
</dbReference>
<dbReference type="CDD" id="cd03425">
    <property type="entry name" value="NUDIX_MutT_NudA_like"/>
    <property type="match status" value="1"/>
</dbReference>
<dbReference type="Gene3D" id="3.20.20.70">
    <property type="entry name" value="Aldolase class I"/>
    <property type="match status" value="1"/>
</dbReference>
<protein>
    <recommendedName>
        <fullName evidence="13">8-oxo-dGTP diphosphatase</fullName>
        <ecNumber evidence="12">3.6.1.55</ecNumber>
    </recommendedName>
    <alternativeName>
        <fullName evidence="16">7,8-dihydro-8-oxoguanine-triphosphatase</fullName>
    </alternativeName>
    <alternativeName>
        <fullName evidence="15">Mutator protein MutT</fullName>
    </alternativeName>
    <alternativeName>
        <fullName evidence="14">dGTP pyrophosphohydrolase</fullName>
    </alternativeName>
</protein>
<name>A0A450VDC3_9GAMM</name>
<evidence type="ECO:0000256" key="6">
    <source>
        <dbReference type="ARBA" id="ARBA00022763"/>
    </source>
</evidence>
<reference evidence="21" key="1">
    <citation type="submission" date="2019-02" db="EMBL/GenBank/DDBJ databases">
        <authorList>
            <person name="Gruber-Vodicka R. H."/>
            <person name="Seah K. B. B."/>
        </authorList>
    </citation>
    <scope>NUCLEOTIDE SEQUENCE</scope>
    <source>
        <strain evidence="22">BECK_SA2B12</strain>
        <strain evidence="20">BECK_SA2B15</strain>
        <strain evidence="21">BECK_SA2B20</strain>
    </source>
</reference>
<dbReference type="Gene3D" id="3.90.79.10">
    <property type="entry name" value="Nucleoside Triphosphate Pyrophosphohydrolase"/>
    <property type="match status" value="1"/>
</dbReference>
<dbReference type="PANTHER" id="PTHR47707">
    <property type="entry name" value="8-OXO-DGTP DIPHOSPHATASE"/>
    <property type="match status" value="1"/>
</dbReference>
<gene>
    <name evidence="20" type="ORF">BECKH772A_GA0070896_102832</name>
    <name evidence="21" type="ORF">BECKH772B_GA0070898_103052</name>
    <name evidence="22" type="ORF">BECKH772C_GA0070978_102732</name>
</gene>
<evidence type="ECO:0000256" key="15">
    <source>
        <dbReference type="ARBA" id="ARBA00041979"/>
    </source>
</evidence>
<dbReference type="NCBIfam" id="NF006530">
    <property type="entry name" value="PRK08999.1"/>
    <property type="match status" value="1"/>
</dbReference>
<evidence type="ECO:0000256" key="10">
    <source>
        <dbReference type="ARBA" id="ARBA00035861"/>
    </source>
</evidence>